<name>A0AAN7RYT5_MYCAM</name>
<proteinExistence type="predicted"/>
<dbReference type="EMBL" id="JAUNZN010000002">
    <property type="protein sequence ID" value="KAK4825859.1"/>
    <property type="molecule type" value="Genomic_DNA"/>
</dbReference>
<organism evidence="3 4">
    <name type="scientific">Mycteria americana</name>
    <name type="common">Wood stork</name>
    <dbReference type="NCBI Taxonomy" id="33587"/>
    <lineage>
        <taxon>Eukaryota</taxon>
        <taxon>Metazoa</taxon>
        <taxon>Chordata</taxon>
        <taxon>Craniata</taxon>
        <taxon>Vertebrata</taxon>
        <taxon>Euteleostomi</taxon>
        <taxon>Archelosauria</taxon>
        <taxon>Archosauria</taxon>
        <taxon>Dinosauria</taxon>
        <taxon>Saurischia</taxon>
        <taxon>Theropoda</taxon>
        <taxon>Coelurosauria</taxon>
        <taxon>Aves</taxon>
        <taxon>Neognathae</taxon>
        <taxon>Neoaves</taxon>
        <taxon>Aequornithes</taxon>
        <taxon>Ciconiiformes</taxon>
        <taxon>Ciconiidae</taxon>
        <taxon>Mycteria</taxon>
    </lineage>
</organism>
<sequence length="246" mass="27986">MVTESAQRLEESKCHSSLQEGQERGPRELQASQPHLHTWEGDGLTISRHIKDRKILRCSQHGFTKGQSCLTNLINFYNEMTGLVGEVTAVDIVYLDLAFDAISHKILIENLLMYGLDKQTVKWIENRLNGQAQRVVISSTKSSWRPVTRGILQGSILSPVLFKIFINDVDDGSQFADDTKLGGVADTPDGHAVIWRDLNRLEKWADRNLTKIQRNSKLCNPRHIFINHFGVALLTQLYWNKFLSCE</sequence>
<feature type="region of interest" description="Disordered" evidence="1">
    <location>
        <begin position="1"/>
        <end position="29"/>
    </location>
</feature>
<keyword evidence="4" id="KW-1185">Reference proteome</keyword>
<gene>
    <name evidence="3" type="ORF">QYF61_003133</name>
</gene>
<dbReference type="InterPro" id="IPR000477">
    <property type="entry name" value="RT_dom"/>
</dbReference>
<dbReference type="PANTHER" id="PTHR33332">
    <property type="entry name" value="REVERSE TRANSCRIPTASE DOMAIN-CONTAINING PROTEIN"/>
    <property type="match status" value="1"/>
</dbReference>
<dbReference type="Proteomes" id="UP001333110">
    <property type="component" value="Unassembled WGS sequence"/>
</dbReference>
<evidence type="ECO:0000313" key="3">
    <source>
        <dbReference type="EMBL" id="KAK4825859.1"/>
    </source>
</evidence>
<evidence type="ECO:0000256" key="1">
    <source>
        <dbReference type="SAM" id="MobiDB-lite"/>
    </source>
</evidence>
<dbReference type="AlphaFoldDB" id="A0AAN7RYT5"/>
<feature type="domain" description="Reverse transcriptase" evidence="2">
    <location>
        <begin position="50"/>
        <end position="172"/>
    </location>
</feature>
<protein>
    <recommendedName>
        <fullName evidence="2">Reverse transcriptase domain-containing protein</fullName>
    </recommendedName>
</protein>
<evidence type="ECO:0000259" key="2">
    <source>
        <dbReference type="Pfam" id="PF00078"/>
    </source>
</evidence>
<accession>A0AAN7RYT5</accession>
<dbReference type="Pfam" id="PF00078">
    <property type="entry name" value="RVT_1"/>
    <property type="match status" value="1"/>
</dbReference>
<comment type="caution">
    <text evidence="3">The sequence shown here is derived from an EMBL/GenBank/DDBJ whole genome shotgun (WGS) entry which is preliminary data.</text>
</comment>
<feature type="non-terminal residue" evidence="3">
    <location>
        <position position="246"/>
    </location>
</feature>
<evidence type="ECO:0000313" key="4">
    <source>
        <dbReference type="Proteomes" id="UP001333110"/>
    </source>
</evidence>
<reference evidence="3 4" key="1">
    <citation type="journal article" date="2023" name="J. Hered.">
        <title>Chromosome-level genome of the wood stork (Mycteria americana) provides insight into avian chromosome evolution.</title>
        <authorList>
            <person name="Flamio R. Jr."/>
            <person name="Ramstad K.M."/>
        </authorList>
    </citation>
    <scope>NUCLEOTIDE SEQUENCE [LARGE SCALE GENOMIC DNA]</scope>
    <source>
        <strain evidence="3">JAX WOST 10</strain>
    </source>
</reference>